<dbReference type="Pfam" id="PF03601">
    <property type="entry name" value="Cons_hypoth698"/>
    <property type="match status" value="1"/>
</dbReference>
<accession>A0A1T4LRE4</accession>
<comment type="subcellular location">
    <subcellularLocation>
        <location evidence="1">Cell membrane</location>
        <topology evidence="1">Multi-pass membrane protein</topology>
    </subcellularLocation>
</comment>
<dbReference type="RefSeq" id="WP_078789285.1">
    <property type="nucleotide sequence ID" value="NZ_FUWR01000003.1"/>
</dbReference>
<evidence type="ECO:0000256" key="3">
    <source>
        <dbReference type="ARBA" id="ARBA00022475"/>
    </source>
</evidence>
<gene>
    <name evidence="8" type="ORF">SAMN02745119_01012</name>
</gene>
<evidence type="ECO:0000256" key="4">
    <source>
        <dbReference type="ARBA" id="ARBA00022692"/>
    </source>
</evidence>
<sequence length="315" mass="33155">MKELNVPTNNGLKLLFWLLLLACCLPTVSAPMALTAGLVFGLLIGNPWKSTTSTWSRRLLQASVVGLGFGINLPVILQTGKDAFLYTAISISFTMLAGWLLGRLFKTPQRTSTLISFGTAICGGSAIAAMAPVIKAEAEETGVALATIFTLNSIALILFPPLGHLLGMGQEQFGLWSALAIHDTSSVVGAAAAYGGLALAIGTTVKLTRALWIMPSALLAAWLTKSEGKAKFPLFIIGFIAAAAIKTALPQFEQLWHPLNSIAKQSLVVTLFLIGSGLTREVLGKTGIKPLAQGVTLWIIVSVTSATAILLGWIS</sequence>
<feature type="transmembrane region" description="Helical" evidence="7">
    <location>
        <begin position="291"/>
        <end position="314"/>
    </location>
</feature>
<feature type="transmembrane region" description="Helical" evidence="7">
    <location>
        <begin position="59"/>
        <end position="77"/>
    </location>
</feature>
<proteinExistence type="inferred from homology"/>
<dbReference type="PANTHER" id="PTHR30106">
    <property type="entry name" value="INNER MEMBRANE PROTEIN YEIH-RELATED"/>
    <property type="match status" value="1"/>
</dbReference>
<evidence type="ECO:0000313" key="9">
    <source>
        <dbReference type="Proteomes" id="UP000190102"/>
    </source>
</evidence>
<evidence type="ECO:0000256" key="5">
    <source>
        <dbReference type="ARBA" id="ARBA00022989"/>
    </source>
</evidence>
<dbReference type="STRING" id="115783.SAMN02745119_01012"/>
<comment type="similarity">
    <text evidence="2">Belongs to the UPF0324 family.</text>
</comment>
<evidence type="ECO:0000313" key="8">
    <source>
        <dbReference type="EMBL" id="SJZ57014.1"/>
    </source>
</evidence>
<name>A0A1T4LRE4_9BACT</name>
<evidence type="ECO:0000256" key="2">
    <source>
        <dbReference type="ARBA" id="ARBA00007977"/>
    </source>
</evidence>
<dbReference type="OrthoDB" id="5393513at2"/>
<feature type="transmembrane region" description="Helical" evidence="7">
    <location>
        <begin position="207"/>
        <end position="224"/>
    </location>
</feature>
<evidence type="ECO:0000256" key="6">
    <source>
        <dbReference type="ARBA" id="ARBA00023136"/>
    </source>
</evidence>
<feature type="transmembrane region" description="Helical" evidence="7">
    <location>
        <begin position="84"/>
        <end position="102"/>
    </location>
</feature>
<dbReference type="AlphaFoldDB" id="A0A1T4LRE4"/>
<dbReference type="Proteomes" id="UP000190102">
    <property type="component" value="Unassembled WGS sequence"/>
</dbReference>
<reference evidence="9" key="1">
    <citation type="submission" date="2017-02" db="EMBL/GenBank/DDBJ databases">
        <authorList>
            <person name="Varghese N."/>
            <person name="Submissions S."/>
        </authorList>
    </citation>
    <scope>NUCLEOTIDE SEQUENCE [LARGE SCALE GENOMIC DNA]</scope>
    <source>
        <strain evidence="9">ATCC BAA-34</strain>
    </source>
</reference>
<feature type="transmembrane region" description="Helical" evidence="7">
    <location>
        <begin position="141"/>
        <end position="159"/>
    </location>
</feature>
<keyword evidence="4 7" id="KW-0812">Transmembrane</keyword>
<feature type="transmembrane region" description="Helical" evidence="7">
    <location>
        <begin position="179"/>
        <end position="200"/>
    </location>
</feature>
<keyword evidence="3" id="KW-1003">Cell membrane</keyword>
<dbReference type="GO" id="GO:0005886">
    <property type="term" value="C:plasma membrane"/>
    <property type="evidence" value="ECO:0007669"/>
    <property type="project" value="UniProtKB-SubCell"/>
</dbReference>
<feature type="transmembrane region" description="Helical" evidence="7">
    <location>
        <begin position="261"/>
        <end position="279"/>
    </location>
</feature>
<keyword evidence="5 7" id="KW-1133">Transmembrane helix</keyword>
<keyword evidence="6 7" id="KW-0472">Membrane</keyword>
<keyword evidence="9" id="KW-1185">Reference proteome</keyword>
<evidence type="ECO:0000256" key="7">
    <source>
        <dbReference type="SAM" id="Phobius"/>
    </source>
</evidence>
<organism evidence="8 9">
    <name type="scientific">Trichlorobacter thiogenes</name>
    <dbReference type="NCBI Taxonomy" id="115783"/>
    <lineage>
        <taxon>Bacteria</taxon>
        <taxon>Pseudomonadati</taxon>
        <taxon>Thermodesulfobacteriota</taxon>
        <taxon>Desulfuromonadia</taxon>
        <taxon>Geobacterales</taxon>
        <taxon>Geobacteraceae</taxon>
        <taxon>Trichlorobacter</taxon>
    </lineage>
</organism>
<feature type="transmembrane region" description="Helical" evidence="7">
    <location>
        <begin position="114"/>
        <end position="134"/>
    </location>
</feature>
<dbReference type="EMBL" id="FUWR01000003">
    <property type="protein sequence ID" value="SJZ57014.1"/>
    <property type="molecule type" value="Genomic_DNA"/>
</dbReference>
<protein>
    <submittedName>
        <fullName evidence="8">Conserved hypothetical integral membrane protein</fullName>
    </submittedName>
</protein>
<dbReference type="InterPro" id="IPR018383">
    <property type="entry name" value="UPF0324_pro"/>
</dbReference>
<evidence type="ECO:0000256" key="1">
    <source>
        <dbReference type="ARBA" id="ARBA00004651"/>
    </source>
</evidence>
<feature type="transmembrane region" description="Helical" evidence="7">
    <location>
        <begin position="230"/>
        <end position="249"/>
    </location>
</feature>
<dbReference type="PANTHER" id="PTHR30106:SF1">
    <property type="entry name" value="UPF0324 MEMBRANE PROTEIN FN0533"/>
    <property type="match status" value="1"/>
</dbReference>